<dbReference type="CDD" id="cd02412">
    <property type="entry name" value="KH-II_30S_S3"/>
    <property type="match status" value="1"/>
</dbReference>
<comment type="similarity">
    <text evidence="1 8 9">Belongs to the universal ribosomal protein uS3 family.</text>
</comment>
<dbReference type="InterPro" id="IPR001351">
    <property type="entry name" value="Ribosomal_uS3_C"/>
</dbReference>
<dbReference type="SMART" id="SM00322">
    <property type="entry name" value="KH"/>
    <property type="match status" value="1"/>
</dbReference>
<dbReference type="Proteomes" id="UP000199306">
    <property type="component" value="Unassembled WGS sequence"/>
</dbReference>
<dbReference type="InterPro" id="IPR015946">
    <property type="entry name" value="KH_dom-like_a/b"/>
</dbReference>
<dbReference type="InterPro" id="IPR018280">
    <property type="entry name" value="Ribosomal_uS3_CS"/>
</dbReference>
<dbReference type="InterPro" id="IPR036419">
    <property type="entry name" value="Ribosomal_S3_C_sf"/>
</dbReference>
<dbReference type="InterPro" id="IPR004044">
    <property type="entry name" value="KH_dom_type_2"/>
</dbReference>
<dbReference type="SUPFAM" id="SSF54821">
    <property type="entry name" value="Ribosomal protein S3 C-terminal domain"/>
    <property type="match status" value="1"/>
</dbReference>
<comment type="function">
    <text evidence="6 8">Binds the lower part of the 30S subunit head. Binds mRNA in the 70S ribosome, positioning it for translation.</text>
</comment>
<dbReference type="InterPro" id="IPR057258">
    <property type="entry name" value="Ribosomal_uS3"/>
</dbReference>
<dbReference type="GO" id="GO:0003735">
    <property type="term" value="F:structural constituent of ribosome"/>
    <property type="evidence" value="ECO:0007669"/>
    <property type="project" value="InterPro"/>
</dbReference>
<feature type="compositionally biased region" description="Gly residues" evidence="10">
    <location>
        <begin position="276"/>
        <end position="285"/>
    </location>
</feature>
<dbReference type="Gene3D" id="3.30.300.20">
    <property type="match status" value="1"/>
</dbReference>
<dbReference type="RefSeq" id="WP_092013936.1">
    <property type="nucleotide sequence ID" value="NZ_FOXH01000003.1"/>
</dbReference>
<evidence type="ECO:0000256" key="2">
    <source>
        <dbReference type="ARBA" id="ARBA00022730"/>
    </source>
</evidence>
<dbReference type="InterPro" id="IPR004087">
    <property type="entry name" value="KH_dom"/>
</dbReference>
<name>A0A1I5QA51_9BACT</name>
<feature type="compositionally biased region" description="Low complexity" evidence="10">
    <location>
        <begin position="265"/>
        <end position="275"/>
    </location>
</feature>
<proteinExistence type="inferred from homology"/>
<evidence type="ECO:0000256" key="9">
    <source>
        <dbReference type="RuleBase" id="RU003624"/>
    </source>
</evidence>
<feature type="domain" description="KH type-2" evidence="11">
    <location>
        <begin position="38"/>
        <end position="106"/>
    </location>
</feature>
<gene>
    <name evidence="8" type="primary">rpsC</name>
    <name evidence="12" type="ORF">SAMN04515674_10391</name>
</gene>
<feature type="region of interest" description="Disordered" evidence="10">
    <location>
        <begin position="212"/>
        <end position="285"/>
    </location>
</feature>
<evidence type="ECO:0000256" key="7">
    <source>
        <dbReference type="ARBA" id="ARBA00035257"/>
    </source>
</evidence>
<dbReference type="InterPro" id="IPR005704">
    <property type="entry name" value="Ribosomal_uS3_bac-typ"/>
</dbReference>
<dbReference type="GO" id="GO:0022627">
    <property type="term" value="C:cytosolic small ribosomal subunit"/>
    <property type="evidence" value="ECO:0007669"/>
    <property type="project" value="TreeGrafter"/>
</dbReference>
<evidence type="ECO:0000256" key="10">
    <source>
        <dbReference type="SAM" id="MobiDB-lite"/>
    </source>
</evidence>
<dbReference type="PANTHER" id="PTHR11760">
    <property type="entry name" value="30S/40S RIBOSOMAL PROTEIN S3"/>
    <property type="match status" value="1"/>
</dbReference>
<comment type="subunit">
    <text evidence="8">Part of the 30S ribosomal subunit. Forms a tight complex with proteins S10 and S14.</text>
</comment>
<dbReference type="PROSITE" id="PS00548">
    <property type="entry name" value="RIBOSOMAL_S3"/>
    <property type="match status" value="1"/>
</dbReference>
<dbReference type="PANTHER" id="PTHR11760:SF19">
    <property type="entry name" value="SMALL RIBOSOMAL SUBUNIT PROTEIN US3C"/>
    <property type="match status" value="1"/>
</dbReference>
<dbReference type="Pfam" id="PF00189">
    <property type="entry name" value="Ribosomal_S3_C"/>
    <property type="match status" value="1"/>
</dbReference>
<keyword evidence="2 8" id="KW-0699">rRNA-binding</keyword>
<keyword evidence="5 8" id="KW-0687">Ribonucleoprotein</keyword>
<accession>A0A1I5QA51</accession>
<dbReference type="GO" id="GO:0003729">
    <property type="term" value="F:mRNA binding"/>
    <property type="evidence" value="ECO:0007669"/>
    <property type="project" value="UniProtKB-UniRule"/>
</dbReference>
<evidence type="ECO:0000256" key="8">
    <source>
        <dbReference type="HAMAP-Rule" id="MF_01309"/>
    </source>
</evidence>
<dbReference type="PROSITE" id="PS50084">
    <property type="entry name" value="KH_TYPE_1"/>
    <property type="match status" value="1"/>
</dbReference>
<dbReference type="OrthoDB" id="9806396at2"/>
<dbReference type="NCBIfam" id="TIGR01009">
    <property type="entry name" value="rpsC_bact"/>
    <property type="match status" value="1"/>
</dbReference>
<dbReference type="FunFam" id="3.30.300.20:FF:000001">
    <property type="entry name" value="30S ribosomal protein S3"/>
    <property type="match status" value="1"/>
</dbReference>
<evidence type="ECO:0000313" key="12">
    <source>
        <dbReference type="EMBL" id="SFP43112.1"/>
    </source>
</evidence>
<dbReference type="HAMAP" id="MF_01309_B">
    <property type="entry name" value="Ribosomal_uS3_B"/>
    <property type="match status" value="1"/>
</dbReference>
<dbReference type="EMBL" id="FOXH01000003">
    <property type="protein sequence ID" value="SFP43112.1"/>
    <property type="molecule type" value="Genomic_DNA"/>
</dbReference>
<reference evidence="12 13" key="1">
    <citation type="submission" date="2016-10" db="EMBL/GenBank/DDBJ databases">
        <authorList>
            <person name="de Groot N.N."/>
        </authorList>
    </citation>
    <scope>NUCLEOTIDE SEQUENCE [LARGE SCALE GENOMIC DNA]</scope>
    <source>
        <strain evidence="13">E92,LMG 26720,CCM 7988</strain>
    </source>
</reference>
<dbReference type="Gene3D" id="3.30.1140.32">
    <property type="entry name" value="Ribosomal protein S3, C-terminal domain"/>
    <property type="match status" value="1"/>
</dbReference>
<evidence type="ECO:0000256" key="4">
    <source>
        <dbReference type="ARBA" id="ARBA00022980"/>
    </source>
</evidence>
<evidence type="ECO:0000259" key="11">
    <source>
        <dbReference type="PROSITE" id="PS50823"/>
    </source>
</evidence>
<protein>
    <recommendedName>
        <fullName evidence="7 8">Small ribosomal subunit protein uS3</fullName>
    </recommendedName>
</protein>
<dbReference type="SUPFAM" id="SSF54814">
    <property type="entry name" value="Prokaryotic type KH domain (KH-domain type II)"/>
    <property type="match status" value="1"/>
</dbReference>
<evidence type="ECO:0000256" key="3">
    <source>
        <dbReference type="ARBA" id="ARBA00022884"/>
    </source>
</evidence>
<keyword evidence="4 8" id="KW-0689">Ribosomal protein</keyword>
<feature type="compositionally biased region" description="Basic and acidic residues" evidence="10">
    <location>
        <begin position="228"/>
        <end position="242"/>
    </location>
</feature>
<dbReference type="Pfam" id="PF07650">
    <property type="entry name" value="KH_2"/>
    <property type="match status" value="1"/>
</dbReference>
<dbReference type="PROSITE" id="PS50823">
    <property type="entry name" value="KH_TYPE_2"/>
    <property type="match status" value="1"/>
</dbReference>
<evidence type="ECO:0000313" key="13">
    <source>
        <dbReference type="Proteomes" id="UP000199306"/>
    </source>
</evidence>
<feature type="compositionally biased region" description="Polar residues" evidence="10">
    <location>
        <begin position="214"/>
        <end position="225"/>
    </location>
</feature>
<keyword evidence="13" id="KW-1185">Reference proteome</keyword>
<dbReference type="GO" id="GO:0019843">
    <property type="term" value="F:rRNA binding"/>
    <property type="evidence" value="ECO:0007669"/>
    <property type="project" value="UniProtKB-UniRule"/>
</dbReference>
<dbReference type="GO" id="GO:0006412">
    <property type="term" value="P:translation"/>
    <property type="evidence" value="ECO:0007669"/>
    <property type="project" value="UniProtKB-UniRule"/>
</dbReference>
<evidence type="ECO:0000256" key="6">
    <source>
        <dbReference type="ARBA" id="ARBA00024998"/>
    </source>
</evidence>
<dbReference type="STRING" id="1079859.SAMN04515674_10391"/>
<sequence>MGQKINPVGLRLGIVRGWDSNWYGGKTFADKLVEDEKIRKYVAARIPKGSISKVIIERTLKRITLTINTARPGVVIGKGGQEVDKIKEELKKITGKDVQINIFEIKRPEIDAKLIGETIAQQLQARISFRRAMKQAIASAMRVGAQGIKLKLSGRLGGAEMARSEGYKEGRIPLHTLRADIDYAISEALTVYGKIGIKVWVFKGEVYGKRDLSPNANMGLQSTAADSRGNDRRGGRDEDGGRGRGRGRGRNENGGDNAGGGRGGNNNNRGGNNNNRGGGNKGGKR</sequence>
<dbReference type="InterPro" id="IPR009019">
    <property type="entry name" value="KH_sf_prok-type"/>
</dbReference>
<dbReference type="AlphaFoldDB" id="A0A1I5QA51"/>
<evidence type="ECO:0000256" key="1">
    <source>
        <dbReference type="ARBA" id="ARBA00010761"/>
    </source>
</evidence>
<keyword evidence="3 8" id="KW-0694">RNA-binding</keyword>
<organism evidence="12 13">
    <name type="scientific">Pseudarcicella hirudinis</name>
    <dbReference type="NCBI Taxonomy" id="1079859"/>
    <lineage>
        <taxon>Bacteria</taxon>
        <taxon>Pseudomonadati</taxon>
        <taxon>Bacteroidota</taxon>
        <taxon>Cytophagia</taxon>
        <taxon>Cytophagales</taxon>
        <taxon>Flectobacillaceae</taxon>
        <taxon>Pseudarcicella</taxon>
    </lineage>
</organism>
<evidence type="ECO:0000256" key="5">
    <source>
        <dbReference type="ARBA" id="ARBA00023274"/>
    </source>
</evidence>